<organism evidence="3 4">
    <name type="scientific">Legionella bozemanae</name>
    <name type="common">Fluoribacter bozemanae</name>
    <dbReference type="NCBI Taxonomy" id="447"/>
    <lineage>
        <taxon>Bacteria</taxon>
        <taxon>Pseudomonadati</taxon>
        <taxon>Pseudomonadota</taxon>
        <taxon>Gammaproteobacteria</taxon>
        <taxon>Legionellales</taxon>
        <taxon>Legionellaceae</taxon>
        <taxon>Legionella</taxon>
    </lineage>
</organism>
<protein>
    <submittedName>
        <fullName evidence="3">Protein kinase</fullName>
    </submittedName>
</protein>
<dbReference type="InterPro" id="IPR011009">
    <property type="entry name" value="Kinase-like_dom_sf"/>
</dbReference>
<feature type="coiled-coil region" evidence="1">
    <location>
        <begin position="218"/>
        <end position="245"/>
    </location>
</feature>
<dbReference type="GO" id="GO:0004672">
    <property type="term" value="F:protein kinase activity"/>
    <property type="evidence" value="ECO:0007669"/>
    <property type="project" value="InterPro"/>
</dbReference>
<keyword evidence="1" id="KW-0175">Coiled coil</keyword>
<sequence length="247" mass="28561">MTKCKYEFSNELKRSNSTFELNGVIYTPLRGNPGGYTSINRFFGIENKPSFIVKKPRYKSKDSEEIINFYATAYEKEKTIWNTVYPEKKADLFRDKNGQIRLVLPFLNASPVSYSLSDYRADPLTYCQQILAIVDEVHRFHSLGLRHGDLKLDNILIEKKEDGTFKAYLIDFGNVYKISNPDHEDPDWIPRDCNALILNSLTSCITGLRKRHSLFYSYTSLGLLKKELLEEIENLSAENKLYSRASL</sequence>
<accession>A0A0W0RT18</accession>
<dbReference type="InterPro" id="IPR008271">
    <property type="entry name" value="Ser/Thr_kinase_AS"/>
</dbReference>
<evidence type="ECO:0000313" key="3">
    <source>
        <dbReference type="EMBL" id="KTC74193.1"/>
    </source>
</evidence>
<dbReference type="PROSITE" id="PS00108">
    <property type="entry name" value="PROTEIN_KINASE_ST"/>
    <property type="match status" value="1"/>
</dbReference>
<gene>
    <name evidence="3" type="ORF">Lboz_1633</name>
</gene>
<dbReference type="InterPro" id="IPR000719">
    <property type="entry name" value="Prot_kinase_dom"/>
</dbReference>
<keyword evidence="3" id="KW-0418">Kinase</keyword>
<evidence type="ECO:0000313" key="4">
    <source>
        <dbReference type="Proteomes" id="UP000054695"/>
    </source>
</evidence>
<dbReference type="EMBL" id="LNXU01000017">
    <property type="protein sequence ID" value="KTC74193.1"/>
    <property type="molecule type" value="Genomic_DNA"/>
</dbReference>
<dbReference type="Proteomes" id="UP000054695">
    <property type="component" value="Unassembled WGS sequence"/>
</dbReference>
<feature type="domain" description="Protein kinase" evidence="2">
    <location>
        <begin position="1"/>
        <end position="247"/>
    </location>
</feature>
<evidence type="ECO:0000259" key="2">
    <source>
        <dbReference type="PROSITE" id="PS50011"/>
    </source>
</evidence>
<keyword evidence="4" id="KW-1185">Reference proteome</keyword>
<reference evidence="3 4" key="1">
    <citation type="submission" date="2015-11" db="EMBL/GenBank/DDBJ databases">
        <title>Genomic analysis of 38 Legionella species identifies large and diverse effector repertoires.</title>
        <authorList>
            <person name="Burstein D."/>
            <person name="Amaro F."/>
            <person name="Zusman T."/>
            <person name="Lifshitz Z."/>
            <person name="Cohen O."/>
            <person name="Gilbert J.A."/>
            <person name="Pupko T."/>
            <person name="Shuman H.A."/>
            <person name="Segal G."/>
        </authorList>
    </citation>
    <scope>NUCLEOTIDE SEQUENCE [LARGE SCALE GENOMIC DNA]</scope>
    <source>
        <strain evidence="3 4">WIGA</strain>
    </source>
</reference>
<dbReference type="SUPFAM" id="SSF56112">
    <property type="entry name" value="Protein kinase-like (PK-like)"/>
    <property type="match status" value="1"/>
</dbReference>
<keyword evidence="3" id="KW-0808">Transferase</keyword>
<evidence type="ECO:0000256" key="1">
    <source>
        <dbReference type="SAM" id="Coils"/>
    </source>
</evidence>
<dbReference type="Gene3D" id="1.10.510.10">
    <property type="entry name" value="Transferase(Phosphotransferase) domain 1"/>
    <property type="match status" value="1"/>
</dbReference>
<dbReference type="Pfam" id="PF06293">
    <property type="entry name" value="Kdo"/>
    <property type="match status" value="1"/>
</dbReference>
<dbReference type="STRING" id="447.Lboz_1633"/>
<dbReference type="RefSeq" id="WP_058459280.1">
    <property type="nucleotide sequence ID" value="NZ_CAAAIY010000001.1"/>
</dbReference>
<dbReference type="OrthoDB" id="5630217at2"/>
<dbReference type="PROSITE" id="PS50011">
    <property type="entry name" value="PROTEIN_KINASE_DOM"/>
    <property type="match status" value="1"/>
</dbReference>
<comment type="caution">
    <text evidence="3">The sequence shown here is derived from an EMBL/GenBank/DDBJ whole genome shotgun (WGS) entry which is preliminary data.</text>
</comment>
<proteinExistence type="predicted"/>
<dbReference type="PATRIC" id="fig|447.4.peg.1741"/>
<dbReference type="AlphaFoldDB" id="A0A0W0RT18"/>
<name>A0A0W0RT18_LEGBO</name>
<dbReference type="GO" id="GO:0005524">
    <property type="term" value="F:ATP binding"/>
    <property type="evidence" value="ECO:0007669"/>
    <property type="project" value="InterPro"/>
</dbReference>